<dbReference type="InterPro" id="IPR029787">
    <property type="entry name" value="Nucleotide_cyclase"/>
</dbReference>
<evidence type="ECO:0000259" key="3">
    <source>
        <dbReference type="PROSITE" id="PS50887"/>
    </source>
</evidence>
<dbReference type="InterPro" id="IPR011006">
    <property type="entry name" value="CheY-like_superfamily"/>
</dbReference>
<protein>
    <submittedName>
        <fullName evidence="4">Diguanylate cyclase response regulator</fullName>
    </submittedName>
</protein>
<dbReference type="EMBL" id="PVWK01000014">
    <property type="protein sequence ID" value="PSB34314.1"/>
    <property type="molecule type" value="Genomic_DNA"/>
</dbReference>
<reference evidence="5" key="1">
    <citation type="submission" date="2018-02" db="EMBL/GenBank/DDBJ databases">
        <authorList>
            <person name="Moore K."/>
            <person name="Momper L."/>
        </authorList>
    </citation>
    <scope>NUCLEOTIDE SEQUENCE [LARGE SCALE GENOMIC DNA]</scope>
    <source>
        <strain evidence="5">ULC18</strain>
    </source>
</reference>
<dbReference type="Pfam" id="PF00072">
    <property type="entry name" value="Response_reg"/>
    <property type="match status" value="1"/>
</dbReference>
<dbReference type="Proteomes" id="UP000239576">
    <property type="component" value="Unassembled WGS sequence"/>
</dbReference>
<feature type="modified residue" description="4-aspartylphosphate" evidence="1">
    <location>
        <position position="56"/>
    </location>
</feature>
<dbReference type="GO" id="GO:0000160">
    <property type="term" value="P:phosphorelay signal transduction system"/>
    <property type="evidence" value="ECO:0007669"/>
    <property type="project" value="InterPro"/>
</dbReference>
<dbReference type="InterPro" id="IPR000160">
    <property type="entry name" value="GGDEF_dom"/>
</dbReference>
<proteinExistence type="predicted"/>
<dbReference type="OrthoDB" id="453368at2"/>
<accession>A0A2T1ENK1</accession>
<dbReference type="GO" id="GO:1902201">
    <property type="term" value="P:negative regulation of bacterial-type flagellum-dependent cell motility"/>
    <property type="evidence" value="ECO:0007669"/>
    <property type="project" value="TreeGrafter"/>
</dbReference>
<dbReference type="InterPro" id="IPR001789">
    <property type="entry name" value="Sig_transdc_resp-reg_receiver"/>
</dbReference>
<feature type="domain" description="Response regulatory" evidence="2">
    <location>
        <begin position="7"/>
        <end position="123"/>
    </location>
</feature>
<dbReference type="PANTHER" id="PTHR45138:SF9">
    <property type="entry name" value="DIGUANYLATE CYCLASE DGCM-RELATED"/>
    <property type="match status" value="1"/>
</dbReference>
<dbReference type="SMART" id="SM00448">
    <property type="entry name" value="REC"/>
    <property type="match status" value="1"/>
</dbReference>
<dbReference type="Gene3D" id="3.40.50.2300">
    <property type="match status" value="1"/>
</dbReference>
<organism evidence="4 5">
    <name type="scientific">Stenomitos frigidus ULC18</name>
    <dbReference type="NCBI Taxonomy" id="2107698"/>
    <lineage>
        <taxon>Bacteria</taxon>
        <taxon>Bacillati</taxon>
        <taxon>Cyanobacteriota</taxon>
        <taxon>Cyanophyceae</taxon>
        <taxon>Leptolyngbyales</taxon>
        <taxon>Leptolyngbyaceae</taxon>
        <taxon>Stenomitos</taxon>
    </lineage>
</organism>
<name>A0A2T1ENK1_9CYAN</name>
<dbReference type="NCBIfam" id="TIGR00254">
    <property type="entry name" value="GGDEF"/>
    <property type="match status" value="1"/>
</dbReference>
<dbReference type="AlphaFoldDB" id="A0A2T1ENK1"/>
<keyword evidence="5" id="KW-1185">Reference proteome</keyword>
<dbReference type="SMART" id="SM00267">
    <property type="entry name" value="GGDEF"/>
    <property type="match status" value="1"/>
</dbReference>
<evidence type="ECO:0000256" key="1">
    <source>
        <dbReference type="PROSITE-ProRule" id="PRU00169"/>
    </source>
</evidence>
<dbReference type="PROSITE" id="PS50110">
    <property type="entry name" value="RESPONSE_REGULATORY"/>
    <property type="match status" value="1"/>
</dbReference>
<dbReference type="Gene3D" id="3.30.70.270">
    <property type="match status" value="1"/>
</dbReference>
<dbReference type="CDD" id="cd01949">
    <property type="entry name" value="GGDEF"/>
    <property type="match status" value="1"/>
</dbReference>
<dbReference type="PANTHER" id="PTHR45138">
    <property type="entry name" value="REGULATORY COMPONENTS OF SENSORY TRANSDUCTION SYSTEM"/>
    <property type="match status" value="1"/>
</dbReference>
<dbReference type="RefSeq" id="WP_106254689.1">
    <property type="nucleotide sequence ID" value="NZ_CAWNSW010000073.1"/>
</dbReference>
<reference evidence="4 5" key="2">
    <citation type="submission" date="2018-03" db="EMBL/GenBank/DDBJ databases">
        <title>The ancient ancestry and fast evolution of plastids.</title>
        <authorList>
            <person name="Moore K.R."/>
            <person name="Magnabosco C."/>
            <person name="Momper L."/>
            <person name="Gold D.A."/>
            <person name="Bosak T."/>
            <person name="Fournier G.P."/>
        </authorList>
    </citation>
    <scope>NUCLEOTIDE SEQUENCE [LARGE SCALE GENOMIC DNA]</scope>
    <source>
        <strain evidence="4 5">ULC18</strain>
    </source>
</reference>
<evidence type="ECO:0000313" key="4">
    <source>
        <dbReference type="EMBL" id="PSB34314.1"/>
    </source>
</evidence>
<dbReference type="GO" id="GO:0005886">
    <property type="term" value="C:plasma membrane"/>
    <property type="evidence" value="ECO:0007669"/>
    <property type="project" value="TreeGrafter"/>
</dbReference>
<dbReference type="SUPFAM" id="SSF55073">
    <property type="entry name" value="Nucleotide cyclase"/>
    <property type="match status" value="1"/>
</dbReference>
<dbReference type="GO" id="GO:0052621">
    <property type="term" value="F:diguanylate cyclase activity"/>
    <property type="evidence" value="ECO:0007669"/>
    <property type="project" value="TreeGrafter"/>
</dbReference>
<comment type="caution">
    <text evidence="4">The sequence shown here is derived from an EMBL/GenBank/DDBJ whole genome shotgun (WGS) entry which is preliminary data.</text>
</comment>
<dbReference type="PROSITE" id="PS50887">
    <property type="entry name" value="GGDEF"/>
    <property type="match status" value="1"/>
</dbReference>
<dbReference type="InterPro" id="IPR050469">
    <property type="entry name" value="Diguanylate_Cyclase"/>
</dbReference>
<keyword evidence="1" id="KW-0597">Phosphoprotein</keyword>
<evidence type="ECO:0000259" key="2">
    <source>
        <dbReference type="PROSITE" id="PS50110"/>
    </source>
</evidence>
<dbReference type="Pfam" id="PF00990">
    <property type="entry name" value="GGDEF"/>
    <property type="match status" value="1"/>
</dbReference>
<dbReference type="InterPro" id="IPR043128">
    <property type="entry name" value="Rev_trsase/Diguanyl_cyclase"/>
</dbReference>
<feature type="domain" description="GGDEF" evidence="3">
    <location>
        <begin position="173"/>
        <end position="314"/>
    </location>
</feature>
<dbReference type="GO" id="GO:0043709">
    <property type="term" value="P:cell adhesion involved in single-species biofilm formation"/>
    <property type="evidence" value="ECO:0007669"/>
    <property type="project" value="TreeGrafter"/>
</dbReference>
<sequence length="315" mass="34936">MPKASPLILLVDDENMMRTQIRRFLEKGSYQIIEATNGEEGIEACIRFQPDIVLLDGMMPVMDGFECCAHLQALPGSDHTPVLMITGLDDQISVDRAFAAGATDYITKPIHWAVLRQRVRRLIQQSQLLKQLETATKMFQRLATVDALTQLANRMMLDAHLDQEWRRMMRHGETLSLILCDVDLFKRYNDAEGYGHRAGDACLRQVANAIGAVAKRPGDLAARYGGEEFAVILPSTPIDGAVKVAEMIRSSVHALQIKHPNSSVSPYVTLSLGVTSGIPDRTLNFLPETLITAADKALYEAKAKGRDRLCIHLLS</sequence>
<evidence type="ECO:0000313" key="5">
    <source>
        <dbReference type="Proteomes" id="UP000239576"/>
    </source>
</evidence>
<gene>
    <name evidence="4" type="ORF">C7B82_02260</name>
</gene>
<dbReference type="SUPFAM" id="SSF52172">
    <property type="entry name" value="CheY-like"/>
    <property type="match status" value="1"/>
</dbReference>
<dbReference type="FunFam" id="3.30.70.270:FF:000001">
    <property type="entry name" value="Diguanylate cyclase domain protein"/>
    <property type="match status" value="1"/>
</dbReference>